<dbReference type="PANTHER" id="PTHR32060">
    <property type="entry name" value="TAIL-SPECIFIC PROTEASE"/>
    <property type="match status" value="1"/>
</dbReference>
<dbReference type="RefSeq" id="WP_249512892.1">
    <property type="nucleotide sequence ID" value="NZ_CP093365.1"/>
</dbReference>
<dbReference type="SMART" id="SM00245">
    <property type="entry name" value="TSPc"/>
    <property type="match status" value="1"/>
</dbReference>
<dbReference type="InterPro" id="IPR004447">
    <property type="entry name" value="Peptidase_S41A"/>
</dbReference>
<dbReference type="CDD" id="cd07560">
    <property type="entry name" value="Peptidase_S41_CPP"/>
    <property type="match status" value="1"/>
</dbReference>
<dbReference type="CDD" id="cd06782">
    <property type="entry name" value="cpPDZ_CPP-like"/>
    <property type="match status" value="1"/>
</dbReference>
<name>A0ABY4PDU6_9LACO</name>
<dbReference type="SUPFAM" id="SSF50156">
    <property type="entry name" value="PDZ domain-like"/>
    <property type="match status" value="1"/>
</dbReference>
<reference evidence="8 9" key="1">
    <citation type="journal article" date="2022" name="Int. J. Syst. Evol. Microbiol.">
        <title>Apilactobacillus apisilvae sp. nov., Nicolia spurrieriana gen. nov. sp. nov., Bombilactobacillus folatiphilus sp. nov. and Bombilactobacillus thymidiniphilus sp. nov., four new lactic acid bacterial isolates from stingless bees Tetragonula carbonaria and Austroplebeia australis.</title>
        <authorList>
            <person name="Oliphant S.A."/>
            <person name="Watson-Haigh N.S."/>
            <person name="Sumby K.M."/>
            <person name="Gardner J."/>
            <person name="Groom S."/>
            <person name="Jiranek V."/>
        </authorList>
    </citation>
    <scope>NUCLEOTIDE SEQUENCE [LARGE SCALE GENOMIC DNA]</scope>
    <source>
        <strain evidence="8 9">SG4_A1</strain>
    </source>
</reference>
<evidence type="ECO:0000256" key="6">
    <source>
        <dbReference type="SAM" id="Phobius"/>
    </source>
</evidence>
<dbReference type="InterPro" id="IPR029045">
    <property type="entry name" value="ClpP/crotonase-like_dom_sf"/>
</dbReference>
<evidence type="ECO:0000256" key="1">
    <source>
        <dbReference type="ARBA" id="ARBA00009179"/>
    </source>
</evidence>
<dbReference type="Pfam" id="PF13180">
    <property type="entry name" value="PDZ_2"/>
    <property type="match status" value="1"/>
</dbReference>
<feature type="domain" description="PDZ" evidence="7">
    <location>
        <begin position="86"/>
        <end position="154"/>
    </location>
</feature>
<dbReference type="Gene3D" id="3.30.750.44">
    <property type="match status" value="1"/>
</dbReference>
<accession>A0ABY4PDU6</accession>
<keyword evidence="3 5" id="KW-0378">Hydrolase</keyword>
<dbReference type="NCBIfam" id="TIGR00225">
    <property type="entry name" value="prc"/>
    <property type="match status" value="1"/>
</dbReference>
<dbReference type="PROSITE" id="PS50106">
    <property type="entry name" value="PDZ"/>
    <property type="match status" value="1"/>
</dbReference>
<dbReference type="Gene3D" id="3.90.226.10">
    <property type="entry name" value="2-enoyl-CoA Hydratase, Chain A, domain 1"/>
    <property type="match status" value="1"/>
</dbReference>
<dbReference type="SUPFAM" id="SSF47090">
    <property type="entry name" value="PGBD-like"/>
    <property type="match status" value="1"/>
</dbReference>
<dbReference type="InterPro" id="IPR001478">
    <property type="entry name" value="PDZ"/>
</dbReference>
<sequence>MKRKFSETTLILSIGGSFLVGMILTFIVLNSRFNFSTLGDISQVYQNINHNYYQKVSPKQLKNGAIKGMVNSLDDPYSQFLADEEQTSFNEDIASEISGIGVTIEKADQGIKIVSVVKNSPAQKAGLRVNDLITKIASHSTNKMSTEKATTLTRGKKGTKVKLQLKRQQLTFNKTLQRQPIKVPTVSGKLLTDDRMIGQITITQFSERTAKELQQQVKKLKNKGARKLIIDVRSNNGGLMDQAIEAASMFLPNGRNIMTLASRADGNITYKASSKYLNNYKVKLPTVVLVDKETASAAEIFAAALQQSGHLTVVGENTFGKGVAQTMTPLNDTSEMKITTAKWLTPNHDWINKKGLSPNVKVKYPSYMNIKPFTDTQILSLNSHNNDVKIAQQILQALGYDVPKSGVLDDQTVQQLKLWQMQNKVDPSGNLDVSTRQSLTQDLVKKAQADDPMQQKAVTILKEK</sequence>
<keyword evidence="9" id="KW-1185">Reference proteome</keyword>
<dbReference type="InterPro" id="IPR036366">
    <property type="entry name" value="PGBDSf"/>
</dbReference>
<dbReference type="InterPro" id="IPR036365">
    <property type="entry name" value="PGBD-like_sf"/>
</dbReference>
<evidence type="ECO:0000313" key="9">
    <source>
        <dbReference type="Proteomes" id="UP000831947"/>
    </source>
</evidence>
<keyword evidence="6" id="KW-0812">Transmembrane</keyword>
<comment type="similarity">
    <text evidence="1 5">Belongs to the peptidase S41A family.</text>
</comment>
<keyword evidence="2 5" id="KW-0645">Protease</keyword>
<dbReference type="SMART" id="SM00228">
    <property type="entry name" value="PDZ"/>
    <property type="match status" value="1"/>
</dbReference>
<evidence type="ECO:0000256" key="2">
    <source>
        <dbReference type="ARBA" id="ARBA00022670"/>
    </source>
</evidence>
<dbReference type="SUPFAM" id="SSF52096">
    <property type="entry name" value="ClpP/crotonase"/>
    <property type="match status" value="1"/>
</dbReference>
<protein>
    <submittedName>
        <fullName evidence="8">S41 family peptidase</fullName>
    </submittedName>
</protein>
<proteinExistence type="inferred from homology"/>
<dbReference type="EMBL" id="CP093365">
    <property type="protein sequence ID" value="UQS83707.1"/>
    <property type="molecule type" value="Genomic_DNA"/>
</dbReference>
<organism evidence="8 9">
    <name type="scientific">Bombilactobacillus thymidiniphilus</name>
    <dbReference type="NCBI Taxonomy" id="2923363"/>
    <lineage>
        <taxon>Bacteria</taxon>
        <taxon>Bacillati</taxon>
        <taxon>Bacillota</taxon>
        <taxon>Bacilli</taxon>
        <taxon>Lactobacillales</taxon>
        <taxon>Lactobacillaceae</taxon>
        <taxon>Bombilactobacillus</taxon>
    </lineage>
</organism>
<evidence type="ECO:0000256" key="5">
    <source>
        <dbReference type="RuleBase" id="RU004404"/>
    </source>
</evidence>
<dbReference type="Proteomes" id="UP000831947">
    <property type="component" value="Chromosome"/>
</dbReference>
<dbReference type="PANTHER" id="PTHR32060:SF30">
    <property type="entry name" value="CARBOXY-TERMINAL PROCESSING PROTEASE CTPA"/>
    <property type="match status" value="1"/>
</dbReference>
<evidence type="ECO:0000256" key="4">
    <source>
        <dbReference type="ARBA" id="ARBA00022825"/>
    </source>
</evidence>
<keyword evidence="6" id="KW-0472">Membrane</keyword>
<evidence type="ECO:0000313" key="8">
    <source>
        <dbReference type="EMBL" id="UQS83707.1"/>
    </source>
</evidence>
<dbReference type="InterPro" id="IPR055210">
    <property type="entry name" value="CtpA/B_N"/>
</dbReference>
<dbReference type="Gene3D" id="1.10.101.10">
    <property type="entry name" value="PGBD-like superfamily/PGBD"/>
    <property type="match status" value="1"/>
</dbReference>
<evidence type="ECO:0000256" key="3">
    <source>
        <dbReference type="ARBA" id="ARBA00022801"/>
    </source>
</evidence>
<dbReference type="InterPro" id="IPR005151">
    <property type="entry name" value="Tail-specific_protease"/>
</dbReference>
<evidence type="ECO:0000259" key="7">
    <source>
        <dbReference type="PROSITE" id="PS50106"/>
    </source>
</evidence>
<dbReference type="InterPro" id="IPR002477">
    <property type="entry name" value="Peptidoglycan-bd-like"/>
</dbReference>
<keyword evidence="4 5" id="KW-0720">Serine protease</keyword>
<feature type="transmembrane region" description="Helical" evidence="6">
    <location>
        <begin position="9"/>
        <end position="29"/>
    </location>
</feature>
<gene>
    <name evidence="8" type="ORF">MOO47_00450</name>
</gene>
<dbReference type="InterPro" id="IPR036034">
    <property type="entry name" value="PDZ_sf"/>
</dbReference>
<dbReference type="Gene3D" id="2.30.42.10">
    <property type="match status" value="1"/>
</dbReference>
<dbReference type="Pfam" id="PF03572">
    <property type="entry name" value="Peptidase_S41"/>
    <property type="match status" value="1"/>
</dbReference>
<dbReference type="Pfam" id="PF22694">
    <property type="entry name" value="CtpB_N-like"/>
    <property type="match status" value="1"/>
</dbReference>
<keyword evidence="6" id="KW-1133">Transmembrane helix</keyword>
<dbReference type="Pfam" id="PF01471">
    <property type="entry name" value="PG_binding_1"/>
    <property type="match status" value="1"/>
</dbReference>